<keyword evidence="7" id="KW-0812">Transmembrane</keyword>
<feature type="domain" description="MucBP" evidence="9">
    <location>
        <begin position="318"/>
        <end position="381"/>
    </location>
</feature>
<evidence type="ECO:0000256" key="5">
    <source>
        <dbReference type="ARBA" id="ARBA00023088"/>
    </source>
</evidence>
<keyword evidence="4" id="KW-0677">Repeat</keyword>
<name>A0A4P6YRM9_9LACO</name>
<feature type="domain" description="MucBP" evidence="9">
    <location>
        <begin position="388"/>
        <end position="445"/>
    </location>
</feature>
<evidence type="ECO:0000256" key="4">
    <source>
        <dbReference type="ARBA" id="ARBA00022737"/>
    </source>
</evidence>
<evidence type="ECO:0000256" key="1">
    <source>
        <dbReference type="ARBA" id="ARBA00022512"/>
    </source>
</evidence>
<dbReference type="Pfam" id="PF19258">
    <property type="entry name" value="KxYKxGKxW_sig"/>
    <property type="match status" value="1"/>
</dbReference>
<dbReference type="NCBIfam" id="TIGR03715">
    <property type="entry name" value="KxYKxGKxW"/>
    <property type="match status" value="1"/>
</dbReference>
<dbReference type="Pfam" id="PF06458">
    <property type="entry name" value="MucBP"/>
    <property type="match status" value="4"/>
</dbReference>
<dbReference type="InterPro" id="IPR009459">
    <property type="entry name" value="MucBP_dom"/>
</dbReference>
<dbReference type="EMBL" id="CP037940">
    <property type="protein sequence ID" value="QBO35253.1"/>
    <property type="molecule type" value="Genomic_DNA"/>
</dbReference>
<feature type="region of interest" description="Disordered" evidence="6">
    <location>
        <begin position="101"/>
        <end position="147"/>
    </location>
</feature>
<evidence type="ECO:0000256" key="3">
    <source>
        <dbReference type="ARBA" id="ARBA00022729"/>
    </source>
</evidence>
<keyword evidence="2" id="KW-0964">Secreted</keyword>
<keyword evidence="5" id="KW-0572">Peptidoglycan-anchor</keyword>
<feature type="compositionally biased region" description="Polar residues" evidence="6">
    <location>
        <begin position="49"/>
        <end position="68"/>
    </location>
</feature>
<feature type="domain" description="MucBP" evidence="9">
    <location>
        <begin position="574"/>
        <end position="614"/>
    </location>
</feature>
<evidence type="ECO:0000313" key="10">
    <source>
        <dbReference type="EMBL" id="QBO35253.1"/>
    </source>
</evidence>
<dbReference type="OrthoDB" id="2149855at2"/>
<evidence type="ECO:0000259" key="9">
    <source>
        <dbReference type="Pfam" id="PF06458"/>
    </source>
</evidence>
<evidence type="ECO:0000259" key="8">
    <source>
        <dbReference type="Pfam" id="PF00746"/>
    </source>
</evidence>
<gene>
    <name evidence="10" type="ORF">EQG49_01645</name>
</gene>
<dbReference type="Proteomes" id="UP000292886">
    <property type="component" value="Chromosome"/>
</dbReference>
<keyword evidence="3" id="KW-0732">Signal</keyword>
<dbReference type="InterPro" id="IPR022263">
    <property type="entry name" value="KxYKxGKxW"/>
</dbReference>
<dbReference type="RefSeq" id="WP_133362333.1">
    <property type="nucleotide sequence ID" value="NZ_CP037940.1"/>
</dbReference>
<reference evidence="11" key="1">
    <citation type="submission" date="2019-03" db="EMBL/GenBank/DDBJ databases">
        <title>Weissella sp. 26KH-42 Genome sequencing.</title>
        <authorList>
            <person name="Heo J."/>
            <person name="Kim S.-J."/>
            <person name="Kim J.-S."/>
            <person name="Hong S.-B."/>
            <person name="Kwon S.-W."/>
        </authorList>
    </citation>
    <scope>NUCLEOTIDE SEQUENCE [LARGE SCALE GENOMIC DNA]</scope>
    <source>
        <strain evidence="11">26KH-42</strain>
    </source>
</reference>
<evidence type="ECO:0000256" key="2">
    <source>
        <dbReference type="ARBA" id="ARBA00022525"/>
    </source>
</evidence>
<dbReference type="InterPro" id="IPR019931">
    <property type="entry name" value="LPXTG_anchor"/>
</dbReference>
<feature type="domain" description="MucBP" evidence="9">
    <location>
        <begin position="482"/>
        <end position="563"/>
    </location>
</feature>
<accession>A0A4P6YRM9</accession>
<feature type="compositionally biased region" description="Low complexity" evidence="6">
    <location>
        <begin position="715"/>
        <end position="733"/>
    </location>
</feature>
<keyword evidence="1" id="KW-0134">Cell wall</keyword>
<dbReference type="Pfam" id="PF00746">
    <property type="entry name" value="Gram_pos_anchor"/>
    <property type="match status" value="1"/>
</dbReference>
<feature type="compositionally biased region" description="Low complexity" evidence="6">
    <location>
        <begin position="676"/>
        <end position="685"/>
    </location>
</feature>
<feature type="region of interest" description="Disordered" evidence="6">
    <location>
        <begin position="49"/>
        <end position="71"/>
    </location>
</feature>
<proteinExistence type="predicted"/>
<dbReference type="NCBIfam" id="TIGR01167">
    <property type="entry name" value="LPXTG_anchor"/>
    <property type="match status" value="1"/>
</dbReference>
<sequence length="776" mass="82847">MEIRLLNQETKHHYKMYKRGKQWIYASLATVTLLSGLGATPSILAAEVTDSTTEPSTSVLDTDSQVPSNEDAAPELPVITAPDALPAVDLHAVTVPDKVTAKAPNQAPTKKVAASTNTSTAKVTNSKTDAKQTVVPEEKKVSTTKAKAPRDGVAHTFTIGDLNMATLPFQPGYNAFQGFSDNFINNYYPTWDGALNFPAGVGLETVGHVNSGAWDGTKGRPQNRITSVDFSTLVGLSYFSPNVFGDHPSSLNHITVPKLPNLTAASIYAGAFIDVAPGGIVTPKTADAVATAQLFVDNINNGNNFTGVNRWNISGSMTYKYVDENNTEIATAVTEDGLLGDSYTAPATPSVPGYGNPQLAAGSSATGNLTGGPQETTYQYQTKTKPFTISYVDIHGQTISNPLTTSGVIDDITVADPYISDAFDLPQETITDDPDLANYVYKELQRSTDDGGWESIMPANLPATYAENDGHNYRFVYSELSTVTQMYLDEAGNQIQVDSDHRTIRDENGTAYDYTFAADTDDFYANGAPKLTGYDEPELTANSAPVTGNIVYTEQKIVIYQYKTIAKPGMIYRVDTNGQEIADPEPIAGHITDSLTLRSAVDGYTLKELYFGDTAATTKSRKVPTLNWQRNDALADTTFSLGTNAGHSYKLVYAKNTPGNNSDKTNTGDITPPAKTETPNDNNGTTPPPVSDGGGSTATAQTGKPSKKPTPSALPASGGNNSNPNTTSTTSAPKTAEKHTTLPKSGKITNYVITVLGMLVLVGAFGMAWFNKKRKS</sequence>
<feature type="compositionally biased region" description="Polar residues" evidence="6">
    <location>
        <begin position="657"/>
        <end position="669"/>
    </location>
</feature>
<dbReference type="Gene3D" id="3.10.20.320">
    <property type="entry name" value="Putative peptidoglycan bound protein (lpxtg motif)"/>
    <property type="match status" value="1"/>
</dbReference>
<feature type="domain" description="Gram-positive cocci surface proteins LPxTG" evidence="8">
    <location>
        <begin position="736"/>
        <end position="775"/>
    </location>
</feature>
<keyword evidence="7" id="KW-0472">Membrane</keyword>
<evidence type="ECO:0000256" key="7">
    <source>
        <dbReference type="SAM" id="Phobius"/>
    </source>
</evidence>
<keyword evidence="11" id="KW-1185">Reference proteome</keyword>
<protein>
    <submittedName>
        <fullName evidence="10">LPXTG cell wall anchor domain-containing protein</fullName>
    </submittedName>
</protein>
<feature type="region of interest" description="Disordered" evidence="6">
    <location>
        <begin position="656"/>
        <end position="742"/>
    </location>
</feature>
<organism evidence="10 11">
    <name type="scientific">Periweissella cryptocerci</name>
    <dbReference type="NCBI Taxonomy" id="2506420"/>
    <lineage>
        <taxon>Bacteria</taxon>
        <taxon>Bacillati</taxon>
        <taxon>Bacillota</taxon>
        <taxon>Bacilli</taxon>
        <taxon>Lactobacillales</taxon>
        <taxon>Lactobacillaceae</taxon>
        <taxon>Periweissella</taxon>
    </lineage>
</organism>
<dbReference type="AlphaFoldDB" id="A0A4P6YRM9"/>
<dbReference type="KEGG" id="wei:EQG49_01645"/>
<keyword evidence="7" id="KW-1133">Transmembrane helix</keyword>
<evidence type="ECO:0000313" key="11">
    <source>
        <dbReference type="Proteomes" id="UP000292886"/>
    </source>
</evidence>
<feature type="compositionally biased region" description="Polar residues" evidence="6">
    <location>
        <begin position="114"/>
        <end position="127"/>
    </location>
</feature>
<feature type="transmembrane region" description="Helical" evidence="7">
    <location>
        <begin position="751"/>
        <end position="770"/>
    </location>
</feature>
<evidence type="ECO:0000256" key="6">
    <source>
        <dbReference type="SAM" id="MobiDB-lite"/>
    </source>
</evidence>